<feature type="region of interest" description="Disordered" evidence="1">
    <location>
        <begin position="38"/>
        <end position="88"/>
    </location>
</feature>
<comment type="caution">
    <text evidence="2">The sequence shown here is derived from an EMBL/GenBank/DDBJ whole genome shotgun (WGS) entry which is preliminary data.</text>
</comment>
<feature type="compositionally biased region" description="Polar residues" evidence="1">
    <location>
        <begin position="140"/>
        <end position="160"/>
    </location>
</feature>
<feature type="region of interest" description="Disordered" evidence="1">
    <location>
        <begin position="117"/>
        <end position="181"/>
    </location>
</feature>
<evidence type="ECO:0000313" key="3">
    <source>
        <dbReference type="Proteomes" id="UP001283361"/>
    </source>
</evidence>
<feature type="compositionally biased region" description="Basic residues" evidence="1">
    <location>
        <begin position="38"/>
        <end position="47"/>
    </location>
</feature>
<evidence type="ECO:0000313" key="2">
    <source>
        <dbReference type="EMBL" id="KAK3789089.1"/>
    </source>
</evidence>
<gene>
    <name evidence="2" type="ORF">RRG08_063803</name>
</gene>
<dbReference type="Pfam" id="PF09805">
    <property type="entry name" value="Nop25"/>
    <property type="match status" value="1"/>
</dbReference>
<organism evidence="2 3">
    <name type="scientific">Elysia crispata</name>
    <name type="common">lettuce slug</name>
    <dbReference type="NCBI Taxonomy" id="231223"/>
    <lineage>
        <taxon>Eukaryota</taxon>
        <taxon>Metazoa</taxon>
        <taxon>Spiralia</taxon>
        <taxon>Lophotrochozoa</taxon>
        <taxon>Mollusca</taxon>
        <taxon>Gastropoda</taxon>
        <taxon>Heterobranchia</taxon>
        <taxon>Euthyneura</taxon>
        <taxon>Panpulmonata</taxon>
        <taxon>Sacoglossa</taxon>
        <taxon>Placobranchoidea</taxon>
        <taxon>Plakobranchidae</taxon>
        <taxon>Elysia</taxon>
    </lineage>
</organism>
<feature type="compositionally biased region" description="Basic and acidic residues" evidence="1">
    <location>
        <begin position="48"/>
        <end position="70"/>
    </location>
</feature>
<dbReference type="EMBL" id="JAWDGP010001698">
    <property type="protein sequence ID" value="KAK3789089.1"/>
    <property type="molecule type" value="Genomic_DNA"/>
</dbReference>
<dbReference type="AlphaFoldDB" id="A0AAE1DZV2"/>
<evidence type="ECO:0008006" key="4">
    <source>
        <dbReference type="Google" id="ProtNLM"/>
    </source>
</evidence>
<protein>
    <recommendedName>
        <fullName evidence="4">Nucleolar protein 12</fullName>
    </recommendedName>
</protein>
<reference evidence="2" key="1">
    <citation type="journal article" date="2023" name="G3 (Bethesda)">
        <title>A reference genome for the long-term kleptoplast-retaining sea slug Elysia crispata morphotype clarki.</title>
        <authorList>
            <person name="Eastman K.E."/>
            <person name="Pendleton A.L."/>
            <person name="Shaikh M.A."/>
            <person name="Suttiyut T."/>
            <person name="Ogas R."/>
            <person name="Tomko P."/>
            <person name="Gavelis G."/>
            <person name="Widhalm J.R."/>
            <person name="Wisecaver J.H."/>
        </authorList>
    </citation>
    <scope>NUCLEOTIDE SEQUENCE</scope>
    <source>
        <strain evidence="2">ECLA1</strain>
    </source>
</reference>
<accession>A0AAE1DZV2</accession>
<proteinExistence type="predicted"/>
<dbReference type="InterPro" id="IPR019186">
    <property type="entry name" value="Nucleolar_protein_12"/>
</dbReference>
<sequence>MAASSAKGKQRPKNRKTKTFLEFDEKLRQEYLRGFQKRKNERRKLAREKHDKRILEERKSLLKQARESKSSSKTSIMQSPEIEQLVKPEIFDLPEHTVTISNISEVDFVGKSGVRLGQNTGFDKDEDSQSADEEKKQPLGQKSLSQKLAHCSNQLSSQKQKCSHVGSEMRLRDGCCAAQKN</sequence>
<dbReference type="Proteomes" id="UP001283361">
    <property type="component" value="Unassembled WGS sequence"/>
</dbReference>
<evidence type="ECO:0000256" key="1">
    <source>
        <dbReference type="SAM" id="MobiDB-lite"/>
    </source>
</evidence>
<keyword evidence="3" id="KW-1185">Reference proteome</keyword>
<name>A0AAE1DZV2_9GAST</name>